<keyword evidence="9" id="KW-0946">Virion</keyword>
<gene>
    <name evidence="14" type="primary">Ba71V-132</name>
    <name evidence="14" type="ORF">ASFVARMWT4_00142</name>
</gene>
<organismHost>
    <name type="scientific">Ornithodoros</name>
    <name type="common">relapsing fever ticks</name>
    <dbReference type="NCBI Taxonomy" id="6937"/>
</organismHost>
<keyword evidence="6" id="KW-0519">Myristate</keyword>
<sequence length="141" mass="15996">MGGSTSKNSFKNTTNIISNSIFNQMQNCISMLDGKNYIGVFGDGNILNHVFQDLNLSLDTSCVQKHVNEENFITNLSNQITQNLKDQEVALTQWMDAGHSRSENGYRRKYKGKLNNHTYSKLRFIPVGYERAGGEGEWQHC</sequence>
<organismHost>
    <name type="scientific">Ornithodoros moubata</name>
    <name type="common">Soft tick</name>
    <name type="synonym">Argasid tick</name>
    <dbReference type="NCBI Taxonomy" id="6938"/>
</organismHost>
<organismHost>
    <name type="scientific">Phacochoerus africanus</name>
    <name type="common">Warthog</name>
    <dbReference type="NCBI Taxonomy" id="41426"/>
</organismHost>
<evidence type="ECO:0000256" key="9">
    <source>
        <dbReference type="ARBA" id="ARBA00023073"/>
    </source>
</evidence>
<evidence type="ECO:0000256" key="7">
    <source>
        <dbReference type="ARBA" id="ARBA00022968"/>
    </source>
</evidence>
<evidence type="ECO:0000256" key="2">
    <source>
        <dbReference type="ARBA" id="ARBA00004597"/>
    </source>
</evidence>
<comment type="subcellular location">
    <subcellularLocation>
        <location evidence="2">Host membrane</location>
        <topology evidence="2">Single-pass type II membrane protein</topology>
    </subcellularLocation>
    <subcellularLocation>
        <location evidence="1">Virion membrane</location>
    </subcellularLocation>
</comment>
<keyword evidence="5" id="KW-0812">Transmembrane</keyword>
<name>A0A7G2FLT5_ASF</name>
<dbReference type="Pfam" id="PF02442">
    <property type="entry name" value="L1R_F9L"/>
    <property type="match status" value="1"/>
</dbReference>
<keyword evidence="11" id="KW-0449">Lipoprotein</keyword>
<dbReference type="GO" id="GO:0055036">
    <property type="term" value="C:virion membrane"/>
    <property type="evidence" value="ECO:0007669"/>
    <property type="project" value="UniProtKB-SubCell"/>
</dbReference>
<protein>
    <recommendedName>
        <fullName evidence="13">Inner membrane protein pE248R</fullName>
    </recommendedName>
</protein>
<evidence type="ECO:0000256" key="12">
    <source>
        <dbReference type="ARBA" id="ARBA00029403"/>
    </source>
</evidence>
<evidence type="ECO:0000256" key="11">
    <source>
        <dbReference type="ARBA" id="ARBA00023288"/>
    </source>
</evidence>
<dbReference type="Proteomes" id="UP001160000">
    <property type="component" value="Segment"/>
</dbReference>
<dbReference type="EMBL" id="LR881473">
    <property type="protein sequence ID" value="CAD5338270.1"/>
    <property type="molecule type" value="Genomic_DNA"/>
</dbReference>
<proteinExistence type="inferred from homology"/>
<organismHost>
    <name type="scientific">Phacochoerus aethiopicus</name>
    <name type="common">Warthog</name>
    <dbReference type="NCBI Taxonomy" id="85517"/>
</organismHost>
<organismHost>
    <name type="scientific">Potamochoerus larvatus</name>
    <name type="common">Bushpig</name>
    <dbReference type="NCBI Taxonomy" id="273792"/>
</organismHost>
<accession>A0A7G2FLT5</accession>
<evidence type="ECO:0000256" key="4">
    <source>
        <dbReference type="ARBA" id="ARBA00011830"/>
    </source>
</evidence>
<evidence type="ECO:0000256" key="3">
    <source>
        <dbReference type="ARBA" id="ARBA00010647"/>
    </source>
</evidence>
<evidence type="ECO:0000256" key="10">
    <source>
        <dbReference type="ARBA" id="ARBA00023136"/>
    </source>
</evidence>
<comment type="subunit">
    <text evidence="4">Interacts with A151R.</text>
</comment>
<evidence type="ECO:0000256" key="8">
    <source>
        <dbReference type="ARBA" id="ARBA00022989"/>
    </source>
</evidence>
<organismHost>
    <name type="scientific">Sus scrofa</name>
    <name type="common">Pig</name>
    <dbReference type="NCBI Taxonomy" id="9823"/>
</organismHost>
<dbReference type="GO" id="GO:0033644">
    <property type="term" value="C:host cell membrane"/>
    <property type="evidence" value="ECO:0007669"/>
    <property type="project" value="UniProtKB-SubCell"/>
</dbReference>
<dbReference type="InterPro" id="IPR003472">
    <property type="entry name" value="Virion_mem_poxvirus_L1"/>
</dbReference>
<keyword evidence="7" id="KW-0735">Signal-anchor</keyword>
<keyword evidence="9" id="KW-1231">Capsid inner membrane protein</keyword>
<dbReference type="GO" id="GO:0039641">
    <property type="term" value="C:viral inner membrane"/>
    <property type="evidence" value="ECO:0007669"/>
    <property type="project" value="UniProtKB-KW"/>
</dbReference>
<keyword evidence="10" id="KW-0472">Membrane</keyword>
<evidence type="ECO:0000256" key="5">
    <source>
        <dbReference type="ARBA" id="ARBA00022692"/>
    </source>
</evidence>
<evidence type="ECO:0000256" key="1">
    <source>
        <dbReference type="ARBA" id="ARBA00004182"/>
    </source>
</evidence>
<reference evidence="14" key="1">
    <citation type="submission" date="2020-09" db="EMBL/GenBank/DDBJ databases">
        <authorList>
            <person name="Daniel Perez-Nunez"/>
            <person name="Eva Castillo-Rosa"/>
            <person name="Gonzalo Vigara-Astillero and Yolanda Revilla"/>
        </authorList>
    </citation>
    <scope>NUCLEOTIDE SEQUENCE</scope>
    <source>
        <strain evidence="14">Arm/07/CBM/c4</strain>
    </source>
</reference>
<evidence type="ECO:0000313" key="14">
    <source>
        <dbReference type="EMBL" id="CAD5338270.1"/>
    </source>
</evidence>
<organism evidence="14">
    <name type="scientific">African swine fever virus</name>
    <name type="common">ASFV</name>
    <dbReference type="NCBI Taxonomy" id="10497"/>
    <lineage>
        <taxon>Viruses</taxon>
        <taxon>Varidnaviria</taxon>
        <taxon>Bamfordvirae</taxon>
        <taxon>Nucleocytoviricota</taxon>
        <taxon>Pokkesviricetes</taxon>
        <taxon>Asfuvirales</taxon>
        <taxon>Asfarviridae</taxon>
        <taxon>Asfivirus</taxon>
        <taxon>Asfivirus haemorrhagiae</taxon>
    </lineage>
</organism>
<evidence type="ECO:0000256" key="6">
    <source>
        <dbReference type="ARBA" id="ARBA00022707"/>
    </source>
</evidence>
<evidence type="ECO:0000256" key="13">
    <source>
        <dbReference type="ARBA" id="ARBA00029557"/>
    </source>
</evidence>
<keyword evidence="8" id="KW-1133">Transmembrane helix</keyword>
<comment type="similarity">
    <text evidence="3">Belongs to the asfivirus E248R family.</text>
</comment>
<comment type="function">
    <text evidence="12">Essential for viral fusion with host endosomal membrane and core release.</text>
</comment>